<keyword evidence="2" id="KW-1185">Reference proteome</keyword>
<dbReference type="Proteomes" id="UP000216752">
    <property type="component" value="Chromosome"/>
</dbReference>
<sequence length="233" mass="26147">MTEPTYSVEKECPVCQQKFNVTRTRGRQILVKQDSDFCSYFQDINPYYYTIWVCPHCGYAATDIYFAELSVAAKDKIAKFLANRAVNVNYSGNRTREQAISTYKLAIFFAELIAAPASKLADLYLKLSWLYREGENGADEKSALAIACEQYEQALFRERLPIGTLSEAAVSYLIGELARRTDQTEKALLYLGKVVGNPAAKLEPRVFKMARAAWHEAKAARDGEKVPAEAVAD</sequence>
<reference evidence="1" key="1">
    <citation type="submission" date="2024-05" db="EMBL/GenBank/DDBJ databases">
        <title>Isolation and characterization of Sporomusa carbonis sp. nov., a carboxydotrophic hydrogenogen in the genus of Sporomusa isolated from a charcoal burning pile.</title>
        <authorList>
            <person name="Boeer T."/>
            <person name="Rosenbaum F."/>
            <person name="Eysell L."/>
            <person name="Mueller V."/>
            <person name="Daniel R."/>
            <person name="Poehlein A."/>
        </authorList>
    </citation>
    <scope>NUCLEOTIDE SEQUENCE [LARGE SCALE GENOMIC DNA]</scope>
    <source>
        <strain evidence="1">DSM 10669</strain>
    </source>
</reference>
<dbReference type="InterPro" id="IPR018708">
    <property type="entry name" value="DUF2225"/>
</dbReference>
<evidence type="ECO:0008006" key="3">
    <source>
        <dbReference type="Google" id="ProtNLM"/>
    </source>
</evidence>
<gene>
    <name evidence="1" type="ORF">SPSIL_001360</name>
</gene>
<proteinExistence type="predicted"/>
<organism evidence="1 2">
    <name type="scientific">Sporomusa silvacetica DSM 10669</name>
    <dbReference type="NCBI Taxonomy" id="1123289"/>
    <lineage>
        <taxon>Bacteria</taxon>
        <taxon>Bacillati</taxon>
        <taxon>Bacillota</taxon>
        <taxon>Negativicutes</taxon>
        <taxon>Selenomonadales</taxon>
        <taxon>Sporomusaceae</taxon>
        <taxon>Sporomusa</taxon>
    </lineage>
</organism>
<evidence type="ECO:0000313" key="2">
    <source>
        <dbReference type="Proteomes" id="UP000216752"/>
    </source>
</evidence>
<accession>A0ABZ3IEU9</accession>
<dbReference type="RefSeq" id="WP_094605438.1">
    <property type="nucleotide sequence ID" value="NZ_CP155573.1"/>
</dbReference>
<dbReference type="EMBL" id="CP155573">
    <property type="protein sequence ID" value="XFO64047.1"/>
    <property type="molecule type" value="Genomic_DNA"/>
</dbReference>
<evidence type="ECO:0000313" key="1">
    <source>
        <dbReference type="EMBL" id="XFO64047.1"/>
    </source>
</evidence>
<name>A0ABZ3IEU9_9FIRM</name>
<dbReference type="Pfam" id="PF09986">
    <property type="entry name" value="DUF2225"/>
    <property type="match status" value="1"/>
</dbReference>
<protein>
    <recommendedName>
        <fullName evidence="3">DUF2225 domain-containing protein</fullName>
    </recommendedName>
</protein>